<organism evidence="2 3">
    <name type="scientific">Deinococcus ruber</name>
    <dbReference type="NCBI Taxonomy" id="1848197"/>
    <lineage>
        <taxon>Bacteria</taxon>
        <taxon>Thermotogati</taxon>
        <taxon>Deinococcota</taxon>
        <taxon>Deinococci</taxon>
        <taxon>Deinococcales</taxon>
        <taxon>Deinococcaceae</taxon>
        <taxon>Deinococcus</taxon>
    </lineage>
</organism>
<keyword evidence="3" id="KW-1185">Reference proteome</keyword>
<dbReference type="AlphaFoldDB" id="A0A918CL83"/>
<dbReference type="InterPro" id="IPR036249">
    <property type="entry name" value="Thioredoxin-like_sf"/>
</dbReference>
<dbReference type="RefSeq" id="WP_229776504.1">
    <property type="nucleotide sequence ID" value="NZ_BMQL01000048.1"/>
</dbReference>
<dbReference type="SUPFAM" id="SSF52833">
    <property type="entry name" value="Thioredoxin-like"/>
    <property type="match status" value="1"/>
</dbReference>
<dbReference type="Pfam" id="PF03960">
    <property type="entry name" value="ArsC"/>
    <property type="match status" value="1"/>
</dbReference>
<evidence type="ECO:0000256" key="1">
    <source>
        <dbReference type="PROSITE-ProRule" id="PRU01282"/>
    </source>
</evidence>
<dbReference type="InterPro" id="IPR006660">
    <property type="entry name" value="Arsenate_reductase-like"/>
</dbReference>
<evidence type="ECO:0000313" key="3">
    <source>
        <dbReference type="Proteomes" id="UP000603865"/>
    </source>
</evidence>
<dbReference type="Proteomes" id="UP000603865">
    <property type="component" value="Unassembled WGS sequence"/>
</dbReference>
<reference evidence="2" key="1">
    <citation type="journal article" date="2014" name="Int. J. Syst. Evol. Microbiol.">
        <title>Complete genome sequence of Corynebacterium casei LMG S-19264T (=DSM 44701T), isolated from a smear-ripened cheese.</title>
        <authorList>
            <consortium name="US DOE Joint Genome Institute (JGI-PGF)"/>
            <person name="Walter F."/>
            <person name="Albersmeier A."/>
            <person name="Kalinowski J."/>
            <person name="Ruckert C."/>
        </authorList>
    </citation>
    <scope>NUCLEOTIDE SEQUENCE</scope>
    <source>
        <strain evidence="2">JCM 31311</strain>
    </source>
</reference>
<proteinExistence type="inferred from homology"/>
<comment type="caution">
    <text evidence="2">The sequence shown here is derived from an EMBL/GenBank/DDBJ whole genome shotgun (WGS) entry which is preliminary data.</text>
</comment>
<dbReference type="PROSITE" id="PS51353">
    <property type="entry name" value="ARSC"/>
    <property type="match status" value="1"/>
</dbReference>
<dbReference type="PANTHER" id="PTHR30041">
    <property type="entry name" value="ARSENATE REDUCTASE"/>
    <property type="match status" value="1"/>
</dbReference>
<reference evidence="2" key="2">
    <citation type="submission" date="2020-09" db="EMBL/GenBank/DDBJ databases">
        <authorList>
            <person name="Sun Q."/>
            <person name="Ohkuma M."/>
        </authorList>
    </citation>
    <scope>NUCLEOTIDE SEQUENCE</scope>
    <source>
        <strain evidence="2">JCM 31311</strain>
    </source>
</reference>
<sequence>MSKPTEMSVQMFGTKKSSATRAAERYFKERRVKVIFVDLGQRPIAKGELGRFVQKFGLTALLDMEGKKYEQLGLAYLRISEESLLERVIANPELLKLPLVRGGKTLSYGEDVAAWSAMLES</sequence>
<dbReference type="Gene3D" id="3.40.30.10">
    <property type="entry name" value="Glutaredoxin"/>
    <property type="match status" value="1"/>
</dbReference>
<dbReference type="PANTHER" id="PTHR30041:SF8">
    <property type="entry name" value="PROTEIN YFFB"/>
    <property type="match status" value="1"/>
</dbReference>
<name>A0A918CL83_9DEIO</name>
<dbReference type="EMBL" id="BMQL01000048">
    <property type="protein sequence ID" value="GGR30054.1"/>
    <property type="molecule type" value="Genomic_DNA"/>
</dbReference>
<comment type="similarity">
    <text evidence="1">Belongs to the ArsC family.</text>
</comment>
<accession>A0A918CL83</accession>
<gene>
    <name evidence="2" type="ORF">GCM10008957_46160</name>
</gene>
<evidence type="ECO:0008006" key="4">
    <source>
        <dbReference type="Google" id="ProtNLM"/>
    </source>
</evidence>
<protein>
    <recommendedName>
        <fullName evidence="4">Arsenate reductase</fullName>
    </recommendedName>
</protein>
<evidence type="ECO:0000313" key="2">
    <source>
        <dbReference type="EMBL" id="GGR30054.1"/>
    </source>
</evidence>